<dbReference type="GO" id="GO:0043720">
    <property type="term" value="F:3-keto-5-aminohexanoate cleavage activity"/>
    <property type="evidence" value="ECO:0007669"/>
    <property type="project" value="InterPro"/>
</dbReference>
<dbReference type="Proteomes" id="UP000610303">
    <property type="component" value="Unassembled WGS sequence"/>
</dbReference>
<dbReference type="RefSeq" id="WP_189084010.1">
    <property type="nucleotide sequence ID" value="NZ_BMRJ01000001.1"/>
</dbReference>
<protein>
    <submittedName>
        <fullName evidence="1">3-keto-5-aminohexanoate cleavage enzyme</fullName>
    </submittedName>
</protein>
<sequence length="246" mass="25860">MLLKAAINGGRPVTEHPAVPRSTEEIVAASVAAIAAGADVVHAHVIDEDGEQTIRPEAIGAWVRAMRAADPAVVIGTTTGLWTVASHAERMAHLAAWPADALPDFASVAFCEEGAAEAALLVLERGMVLESAVWSMDDVPALLASPTLHRNVRVLIEPETEDAEAAVAQCREIAAVLREAGVTAPILYHGYDETVWPVVEAAIADGCETRIGFEDGVLLADGTTPADNAELVRAVRALERATLSRV</sequence>
<reference evidence="1" key="1">
    <citation type="journal article" date="2014" name="Int. J. Syst. Evol. Microbiol.">
        <title>Complete genome sequence of Corynebacterium casei LMG S-19264T (=DSM 44701T), isolated from a smear-ripened cheese.</title>
        <authorList>
            <consortium name="US DOE Joint Genome Institute (JGI-PGF)"/>
            <person name="Walter F."/>
            <person name="Albersmeier A."/>
            <person name="Kalinowski J."/>
            <person name="Ruckert C."/>
        </authorList>
    </citation>
    <scope>NUCLEOTIDE SEQUENCE</scope>
    <source>
        <strain evidence="1">JCM 3346</strain>
    </source>
</reference>
<comment type="caution">
    <text evidence="1">The sequence shown here is derived from an EMBL/GenBank/DDBJ whole genome shotgun (WGS) entry which is preliminary data.</text>
</comment>
<dbReference type="PANTHER" id="PTHR37418:SF1">
    <property type="entry name" value="3-KETO-5-AMINOHEXANOATE CLEAVAGE PROTEIN"/>
    <property type="match status" value="1"/>
</dbReference>
<dbReference type="PANTHER" id="PTHR37418">
    <property type="entry name" value="3-KETO-5-AMINOHEXANOATE CLEAVAGE ENZYME-RELATED"/>
    <property type="match status" value="1"/>
</dbReference>
<dbReference type="Pfam" id="PF05853">
    <property type="entry name" value="BKACE"/>
    <property type="match status" value="1"/>
</dbReference>
<organism evidence="1 2">
    <name type="scientific">Agromyces mediolanus</name>
    <name type="common">Corynebacterium mediolanum</name>
    <dbReference type="NCBI Taxonomy" id="41986"/>
    <lineage>
        <taxon>Bacteria</taxon>
        <taxon>Bacillati</taxon>
        <taxon>Actinomycetota</taxon>
        <taxon>Actinomycetes</taxon>
        <taxon>Micrococcales</taxon>
        <taxon>Microbacteriaceae</taxon>
        <taxon>Agromyces</taxon>
    </lineage>
</organism>
<dbReference type="Gene3D" id="3.20.20.70">
    <property type="entry name" value="Aldolase class I"/>
    <property type="match status" value="1"/>
</dbReference>
<dbReference type="EMBL" id="BMRJ01000001">
    <property type="protein sequence ID" value="GGR17648.1"/>
    <property type="molecule type" value="Genomic_DNA"/>
</dbReference>
<name>A0A918F810_AGRME</name>
<dbReference type="AlphaFoldDB" id="A0A918F810"/>
<dbReference type="InterPro" id="IPR013785">
    <property type="entry name" value="Aldolase_TIM"/>
</dbReference>
<gene>
    <name evidence="1" type="ORF">GCM10010196_08300</name>
</gene>
<evidence type="ECO:0000313" key="2">
    <source>
        <dbReference type="Proteomes" id="UP000610303"/>
    </source>
</evidence>
<dbReference type="InterPro" id="IPR008567">
    <property type="entry name" value="BKACE"/>
</dbReference>
<accession>A0A918F810</accession>
<proteinExistence type="predicted"/>
<evidence type="ECO:0000313" key="1">
    <source>
        <dbReference type="EMBL" id="GGR17648.1"/>
    </source>
</evidence>
<keyword evidence="2" id="KW-1185">Reference proteome</keyword>
<reference evidence="1" key="2">
    <citation type="submission" date="2020-09" db="EMBL/GenBank/DDBJ databases">
        <authorList>
            <person name="Sun Q."/>
            <person name="Ohkuma M."/>
        </authorList>
    </citation>
    <scope>NUCLEOTIDE SEQUENCE</scope>
    <source>
        <strain evidence="1">JCM 3346</strain>
    </source>
</reference>